<feature type="domain" description="Low molecular weight protein antigen 6 PH" evidence="2">
    <location>
        <begin position="71"/>
        <end position="133"/>
    </location>
</feature>
<keyword evidence="4" id="KW-1185">Reference proteome</keyword>
<keyword evidence="1" id="KW-0472">Membrane</keyword>
<dbReference type="Proteomes" id="UP001056455">
    <property type="component" value="Chromosome"/>
</dbReference>
<keyword evidence="1" id="KW-1133">Transmembrane helix</keyword>
<organism evidence="3 4">
    <name type="scientific">Ornithinimicrobium faecis</name>
    <dbReference type="NCBI Taxonomy" id="2934158"/>
    <lineage>
        <taxon>Bacteria</taxon>
        <taxon>Bacillati</taxon>
        <taxon>Actinomycetota</taxon>
        <taxon>Actinomycetes</taxon>
        <taxon>Micrococcales</taxon>
        <taxon>Ornithinimicrobiaceae</taxon>
        <taxon>Ornithinimicrobium</taxon>
    </lineage>
</organism>
<sequence length="143" mass="15293">MSPKDPYAVFRPRRGALVAWGSALAVLVAFGVLAILAPGGWTMADRIVVGIFAVVVAAGLARFAIVRAVPTSEGLHVINLVRSRRLEWAEILRVNALDGGHPWVILELADTEELSVMGIQRADGQFAHAEAARLAALVQHHSS</sequence>
<accession>A0ABY4YNN3</accession>
<keyword evidence="1" id="KW-0812">Transmembrane</keyword>
<evidence type="ECO:0000256" key="1">
    <source>
        <dbReference type="SAM" id="Phobius"/>
    </source>
</evidence>
<gene>
    <name evidence="3" type="ORF">NF556_11755</name>
</gene>
<proteinExistence type="predicted"/>
<evidence type="ECO:0000313" key="3">
    <source>
        <dbReference type="EMBL" id="USQ78323.1"/>
    </source>
</evidence>
<feature type="transmembrane region" description="Helical" evidence="1">
    <location>
        <begin position="47"/>
        <end position="65"/>
    </location>
</feature>
<dbReference type="EMBL" id="CP099489">
    <property type="protein sequence ID" value="USQ78323.1"/>
    <property type="molecule type" value="Genomic_DNA"/>
</dbReference>
<reference evidence="3" key="1">
    <citation type="submission" date="2022-06" db="EMBL/GenBank/DDBJ databases">
        <title>Ornithinimicrobium HY1793.</title>
        <authorList>
            <person name="Huang Y."/>
        </authorList>
    </citation>
    <scope>NUCLEOTIDE SEQUENCE</scope>
    <source>
        <strain evidence="3">HY1793</strain>
    </source>
</reference>
<feature type="transmembrane region" description="Helical" evidence="1">
    <location>
        <begin position="17"/>
        <end position="41"/>
    </location>
</feature>
<dbReference type="RefSeq" id="WP_252591121.1">
    <property type="nucleotide sequence ID" value="NZ_CP099489.1"/>
</dbReference>
<dbReference type="Pfam" id="PF10756">
    <property type="entry name" value="bPH_6"/>
    <property type="match status" value="1"/>
</dbReference>
<evidence type="ECO:0000259" key="2">
    <source>
        <dbReference type="Pfam" id="PF10756"/>
    </source>
</evidence>
<protein>
    <submittedName>
        <fullName evidence="3">PH domain-containing protein</fullName>
    </submittedName>
</protein>
<dbReference type="InterPro" id="IPR019692">
    <property type="entry name" value="CFP-6_PH"/>
</dbReference>
<evidence type="ECO:0000313" key="4">
    <source>
        <dbReference type="Proteomes" id="UP001056455"/>
    </source>
</evidence>
<name>A0ABY4YNN3_9MICO</name>